<evidence type="ECO:0000313" key="4">
    <source>
        <dbReference type="Proteomes" id="UP001055804"/>
    </source>
</evidence>
<organism evidence="3 4">
    <name type="scientific">Futiania mangrovi</name>
    <dbReference type="NCBI Taxonomy" id="2959716"/>
    <lineage>
        <taxon>Bacteria</taxon>
        <taxon>Pseudomonadati</taxon>
        <taxon>Pseudomonadota</taxon>
        <taxon>Alphaproteobacteria</taxon>
        <taxon>Futianiales</taxon>
        <taxon>Futianiaceae</taxon>
        <taxon>Futiania</taxon>
    </lineage>
</organism>
<dbReference type="EMBL" id="JAMZFT010000003">
    <property type="protein sequence ID" value="MCP1337318.1"/>
    <property type="molecule type" value="Genomic_DNA"/>
</dbReference>
<dbReference type="InterPro" id="IPR010550">
    <property type="entry name" value="DCD_N"/>
</dbReference>
<dbReference type="RefSeq" id="WP_269333651.1">
    <property type="nucleotide sequence ID" value="NZ_JAMZFT010000003.1"/>
</dbReference>
<dbReference type="Proteomes" id="UP001055804">
    <property type="component" value="Unassembled WGS sequence"/>
</dbReference>
<gene>
    <name evidence="3" type="ORF">NJQ99_12925</name>
</gene>
<evidence type="ECO:0000259" key="2">
    <source>
        <dbReference type="Pfam" id="PF22569"/>
    </source>
</evidence>
<dbReference type="AlphaFoldDB" id="A0A9J6PFS2"/>
<dbReference type="GO" id="GO:0008829">
    <property type="term" value="F:dCTP deaminase activity"/>
    <property type="evidence" value="ECO:0007669"/>
    <property type="project" value="UniProtKB-EC"/>
</dbReference>
<feature type="domain" description="2'-deoxycytidine 5'-triphosphate deaminase C-terminal" evidence="2">
    <location>
        <begin position="173"/>
        <end position="378"/>
    </location>
</feature>
<evidence type="ECO:0000259" key="1">
    <source>
        <dbReference type="Pfam" id="PF06559"/>
    </source>
</evidence>
<dbReference type="NCBIfam" id="NF005734">
    <property type="entry name" value="PRK07559.1"/>
    <property type="match status" value="1"/>
</dbReference>
<proteinExistence type="predicted"/>
<evidence type="ECO:0000313" key="3">
    <source>
        <dbReference type="EMBL" id="MCP1337318.1"/>
    </source>
</evidence>
<dbReference type="EC" id="3.5.4.13" evidence="3"/>
<dbReference type="Gene3D" id="2.70.40.10">
    <property type="match status" value="2"/>
</dbReference>
<keyword evidence="4" id="KW-1185">Reference proteome</keyword>
<dbReference type="Pfam" id="PF22569">
    <property type="entry name" value="DCD_C"/>
    <property type="match status" value="1"/>
</dbReference>
<dbReference type="GO" id="GO:0009394">
    <property type="term" value="P:2'-deoxyribonucleotide metabolic process"/>
    <property type="evidence" value="ECO:0007669"/>
    <property type="project" value="InterPro"/>
</dbReference>
<dbReference type="InterPro" id="IPR053811">
    <property type="entry name" value="DCD_C"/>
</dbReference>
<dbReference type="InterPro" id="IPR036157">
    <property type="entry name" value="dUTPase-like_sf"/>
</dbReference>
<feature type="domain" description="2'-deoxycytidine 5'-triphosphate deaminase N-terminal" evidence="1">
    <location>
        <begin position="4"/>
        <end position="167"/>
    </location>
</feature>
<reference evidence="3" key="1">
    <citation type="submission" date="2022-06" db="EMBL/GenBank/DDBJ databases">
        <title>Isolation and Genomics of Futiania mangrovii gen. nov., sp. nov., a Rare and Metabolically-versatile member in the Class Alphaproteobacteria.</title>
        <authorList>
            <person name="Liu L."/>
            <person name="Huang W.-C."/>
            <person name="Pan J."/>
            <person name="Li J."/>
            <person name="Huang Y."/>
            <person name="Du H."/>
            <person name="Liu Y."/>
            <person name="Li M."/>
        </authorList>
    </citation>
    <scope>NUCLEOTIDE SEQUENCE</scope>
    <source>
        <strain evidence="3">FT118</strain>
    </source>
</reference>
<dbReference type="Pfam" id="PF06559">
    <property type="entry name" value="DCD_N"/>
    <property type="match status" value="1"/>
</dbReference>
<dbReference type="PANTHER" id="PTHR42680">
    <property type="entry name" value="DCTP DEAMINASE"/>
    <property type="match status" value="1"/>
</dbReference>
<dbReference type="PANTHER" id="PTHR42680:SF3">
    <property type="entry name" value="DCTP DEAMINASE"/>
    <property type="match status" value="1"/>
</dbReference>
<sequence>MEMQGILPSQALRAFIAAGHITAFGDRRVEPSQVQPASLDLRLGRLAYRVPASFLPGARFRVEERLDDLQMHALDLTDGAVLERGCVYIVPLVEGLRLPAGVSARANPKSSTGRLDVFARVITDGAQAFDDVPDGYTGPLYAEISPRTFSIRVRTGTRLVQIRLRRGAARDTDEAVRALNAADPLLGGAGAEQLADDIRGGLPFTVDVQGEASGSGALAARAGMPPIVGWRARKHAGLVDIERVNHYEPLDFWEPVFARKGGGVVLDPDDFYILATRESVAVPPTHAAEMLAYDTSVGEFRVHYAGFFDPGFGYASAGGSGSRAVLEVRTHEVPFLIDDGQIVGRLVFERMAALPDLLYGRDIQSNYQGQALALSKQFRR</sequence>
<comment type="caution">
    <text evidence="3">The sequence shown here is derived from an EMBL/GenBank/DDBJ whole genome shotgun (WGS) entry which is preliminary data.</text>
</comment>
<protein>
    <submittedName>
        <fullName evidence="3">2'-deoxycytidine 5'-triphosphate deaminase</fullName>
        <ecNumber evidence="3">3.5.4.13</ecNumber>
    </submittedName>
</protein>
<accession>A0A9J6PFS2</accession>
<dbReference type="SUPFAM" id="SSF51283">
    <property type="entry name" value="dUTPase-like"/>
    <property type="match status" value="2"/>
</dbReference>
<name>A0A9J6PFS2_9PROT</name>
<keyword evidence="3" id="KW-0378">Hydrolase</keyword>